<dbReference type="InterPro" id="IPR018163">
    <property type="entry name" value="Thr/Ala-tRNA-synth_IIc_edit"/>
</dbReference>
<dbReference type="AlphaFoldDB" id="A0A644Z4N0"/>
<keyword evidence="6" id="KW-0436">Ligase</keyword>
<dbReference type="InterPro" id="IPR018165">
    <property type="entry name" value="Ala-tRNA-synth_IIc_core"/>
</dbReference>
<evidence type="ECO:0000256" key="2">
    <source>
        <dbReference type="ARBA" id="ARBA00004496"/>
    </source>
</evidence>
<dbReference type="Gene3D" id="2.40.30.130">
    <property type="match status" value="1"/>
</dbReference>
<reference evidence="6" key="1">
    <citation type="submission" date="2019-08" db="EMBL/GenBank/DDBJ databases">
        <authorList>
            <person name="Kucharzyk K."/>
            <person name="Murdoch R.W."/>
            <person name="Higgins S."/>
            <person name="Loffler F."/>
        </authorList>
    </citation>
    <scope>NUCLEOTIDE SEQUENCE</scope>
</reference>
<dbReference type="InterPro" id="IPR012947">
    <property type="entry name" value="tRNA_SAD"/>
</dbReference>
<dbReference type="PANTHER" id="PTHR43462">
    <property type="entry name" value="ALANYL-TRNA EDITING PROTEIN"/>
    <property type="match status" value="1"/>
</dbReference>
<dbReference type="PROSITE" id="PS50860">
    <property type="entry name" value="AA_TRNA_LIGASE_II_ALA"/>
    <property type="match status" value="1"/>
</dbReference>
<gene>
    <name evidence="6" type="primary">alaS_25</name>
    <name evidence="6" type="ORF">SDC9_81551</name>
</gene>
<dbReference type="Gene3D" id="3.10.310.40">
    <property type="match status" value="1"/>
</dbReference>
<dbReference type="GO" id="GO:0002161">
    <property type="term" value="F:aminoacyl-tRNA deacylase activity"/>
    <property type="evidence" value="ECO:0007669"/>
    <property type="project" value="UniProtKB-ARBA"/>
</dbReference>
<dbReference type="Pfam" id="PF01411">
    <property type="entry name" value="tRNA-synt_2c"/>
    <property type="match status" value="1"/>
</dbReference>
<proteinExistence type="predicted"/>
<dbReference type="SMART" id="SM00863">
    <property type="entry name" value="tRNA_SAD"/>
    <property type="match status" value="1"/>
</dbReference>
<dbReference type="EMBL" id="VSSQ01007136">
    <property type="protein sequence ID" value="MPM34961.1"/>
    <property type="molecule type" value="Genomic_DNA"/>
</dbReference>
<sequence>MHSYPLYYEKPYQKTHTATIVDIVDSTLILDSTICYPEGGGQSGDIGLISGVQLVNTTKDDDHTIYHHVVEQKFSVGEQVTIELDWDHRYHFMQMHTAQHVASGLLFTRFGIQTVSVHQGERVLTIETDAASVEEATCFELEDLVNAVVRQNHPVHYEVHTQSSAQNLGLRRSIKVEGDGVRLVVVDDVDTVACGGLHVANTAEIELLHYYGQEKIRGHIRLIFTVGQVAREEIRRAEAAVRELGVLFSSPLEGLVDVARTAVASAALVKSELRKAQQAIASLLLASLVEKADRVGMVPVVYWNVPEEMDMKDIAQALMEHEDLLLCAAKEVEGRMLWLIGVQGKASAVLDFNTGKSSLLSAIEGKGGGKAPLFQGSAQACSTTFFSACKDLIQ</sequence>
<dbReference type="SUPFAM" id="SSF55186">
    <property type="entry name" value="ThrRS/AlaRS common domain"/>
    <property type="match status" value="1"/>
</dbReference>
<dbReference type="GO" id="GO:0003676">
    <property type="term" value="F:nucleic acid binding"/>
    <property type="evidence" value="ECO:0007669"/>
    <property type="project" value="InterPro"/>
</dbReference>
<accession>A0A644Z4N0</accession>
<dbReference type="GO" id="GO:0006419">
    <property type="term" value="P:alanyl-tRNA aminoacylation"/>
    <property type="evidence" value="ECO:0007669"/>
    <property type="project" value="InterPro"/>
</dbReference>
<comment type="cofactor">
    <cofactor evidence="1">
        <name>Zn(2+)</name>
        <dbReference type="ChEBI" id="CHEBI:29105"/>
    </cofactor>
</comment>
<protein>
    <submittedName>
        <fullName evidence="6">Alanine--tRNA ligase</fullName>
        <ecNumber evidence="6">6.1.1.7</ecNumber>
    </submittedName>
</protein>
<evidence type="ECO:0000256" key="3">
    <source>
        <dbReference type="ARBA" id="ARBA00022723"/>
    </source>
</evidence>
<comment type="subcellular location">
    <subcellularLocation>
        <location evidence="2">Cytoplasm</location>
    </subcellularLocation>
</comment>
<dbReference type="GO" id="GO:0004813">
    <property type="term" value="F:alanine-tRNA ligase activity"/>
    <property type="evidence" value="ECO:0007669"/>
    <property type="project" value="UniProtKB-EC"/>
</dbReference>
<dbReference type="InterPro" id="IPR051335">
    <property type="entry name" value="Alanyl-tRNA_Editing_Enzymes"/>
</dbReference>
<comment type="caution">
    <text evidence="6">The sequence shown here is derived from an EMBL/GenBank/DDBJ whole genome shotgun (WGS) entry which is preliminary data.</text>
</comment>
<evidence type="ECO:0000256" key="4">
    <source>
        <dbReference type="ARBA" id="ARBA00022833"/>
    </source>
</evidence>
<dbReference type="PANTHER" id="PTHR43462:SF1">
    <property type="entry name" value="ALANYL-TRNA EDITING PROTEIN AARSD1"/>
    <property type="match status" value="1"/>
</dbReference>
<keyword evidence="4" id="KW-0862">Zinc</keyword>
<dbReference type="SUPFAM" id="SSF50447">
    <property type="entry name" value="Translation proteins"/>
    <property type="match status" value="1"/>
</dbReference>
<dbReference type="InterPro" id="IPR018164">
    <property type="entry name" value="Ala-tRNA-synth_IIc_N"/>
</dbReference>
<evidence type="ECO:0000259" key="5">
    <source>
        <dbReference type="PROSITE" id="PS50860"/>
    </source>
</evidence>
<organism evidence="6">
    <name type="scientific">bioreactor metagenome</name>
    <dbReference type="NCBI Taxonomy" id="1076179"/>
    <lineage>
        <taxon>unclassified sequences</taxon>
        <taxon>metagenomes</taxon>
        <taxon>ecological metagenomes</taxon>
    </lineage>
</organism>
<evidence type="ECO:0000313" key="6">
    <source>
        <dbReference type="EMBL" id="MPM34961.1"/>
    </source>
</evidence>
<evidence type="ECO:0000256" key="1">
    <source>
        <dbReference type="ARBA" id="ARBA00001947"/>
    </source>
</evidence>
<dbReference type="GO" id="GO:0046872">
    <property type="term" value="F:metal ion binding"/>
    <property type="evidence" value="ECO:0007669"/>
    <property type="project" value="UniProtKB-KW"/>
</dbReference>
<dbReference type="GO" id="GO:0005737">
    <property type="term" value="C:cytoplasm"/>
    <property type="evidence" value="ECO:0007669"/>
    <property type="project" value="UniProtKB-SubCell"/>
</dbReference>
<dbReference type="Gene3D" id="3.30.980.10">
    <property type="entry name" value="Threonyl-trna Synthetase, Chain A, domain 2"/>
    <property type="match status" value="1"/>
</dbReference>
<dbReference type="EC" id="6.1.1.7" evidence="6"/>
<feature type="domain" description="Alanyl-transfer RNA synthetases family profile" evidence="5">
    <location>
        <begin position="1"/>
        <end position="226"/>
    </location>
</feature>
<keyword evidence="3" id="KW-0479">Metal-binding</keyword>
<dbReference type="GO" id="GO:0005524">
    <property type="term" value="F:ATP binding"/>
    <property type="evidence" value="ECO:0007669"/>
    <property type="project" value="InterPro"/>
</dbReference>
<dbReference type="InterPro" id="IPR009000">
    <property type="entry name" value="Transl_B-barrel_sf"/>
</dbReference>
<name>A0A644Z4N0_9ZZZZ</name>